<keyword evidence="2" id="KW-0472">Membrane</keyword>
<evidence type="ECO:0000313" key="3">
    <source>
        <dbReference type="EMBL" id="MFD1527992.1"/>
    </source>
</evidence>
<comment type="caution">
    <text evidence="3">The sequence shown here is derived from an EMBL/GenBank/DDBJ whole genome shotgun (WGS) entry which is preliminary data.</text>
</comment>
<dbReference type="Proteomes" id="UP001597145">
    <property type="component" value="Unassembled WGS sequence"/>
</dbReference>
<organism evidence="3 4">
    <name type="scientific">Pseudonocardia aurantiaca</name>
    <dbReference type="NCBI Taxonomy" id="75290"/>
    <lineage>
        <taxon>Bacteria</taxon>
        <taxon>Bacillati</taxon>
        <taxon>Actinomycetota</taxon>
        <taxon>Actinomycetes</taxon>
        <taxon>Pseudonocardiales</taxon>
        <taxon>Pseudonocardiaceae</taxon>
        <taxon>Pseudonocardia</taxon>
    </lineage>
</organism>
<keyword evidence="2" id="KW-1133">Transmembrane helix</keyword>
<evidence type="ECO:0000256" key="1">
    <source>
        <dbReference type="SAM" id="MobiDB-lite"/>
    </source>
</evidence>
<keyword evidence="4" id="KW-1185">Reference proteome</keyword>
<sequence length="209" mass="21758">MPDQEQPGSDVPEGDRPPADAAPTGRMRFQDETTKPREPTLAERRAREQAARRAEEEEQRAAAEQERSRKKRKRILVGAGVTVGVVALIAVGYAVAQPDEEVVAQCVDEQTNVVVEDANCVTPTAASSGYYGGGGFYPIFIGTGGRQYHYNYGGRGTIGQPVVGGTATVPREGTRVTTSSGRPVAGQSSSSSVSRGGLGVSGGSSSSGS</sequence>
<feature type="compositionally biased region" description="Basic and acidic residues" evidence="1">
    <location>
        <begin position="28"/>
        <end position="67"/>
    </location>
</feature>
<accession>A0ABW4FFK7</accession>
<dbReference type="EMBL" id="JBHUCP010000001">
    <property type="protein sequence ID" value="MFD1527992.1"/>
    <property type="molecule type" value="Genomic_DNA"/>
</dbReference>
<reference evidence="4" key="1">
    <citation type="journal article" date="2019" name="Int. J. Syst. Evol. Microbiol.">
        <title>The Global Catalogue of Microorganisms (GCM) 10K type strain sequencing project: providing services to taxonomists for standard genome sequencing and annotation.</title>
        <authorList>
            <consortium name="The Broad Institute Genomics Platform"/>
            <consortium name="The Broad Institute Genome Sequencing Center for Infectious Disease"/>
            <person name="Wu L."/>
            <person name="Ma J."/>
        </authorList>
    </citation>
    <scope>NUCLEOTIDE SEQUENCE [LARGE SCALE GENOMIC DNA]</scope>
    <source>
        <strain evidence="4">JCM 12165</strain>
    </source>
</reference>
<feature type="region of interest" description="Disordered" evidence="1">
    <location>
        <begin position="162"/>
        <end position="209"/>
    </location>
</feature>
<feature type="transmembrane region" description="Helical" evidence="2">
    <location>
        <begin position="75"/>
        <end position="96"/>
    </location>
</feature>
<feature type="region of interest" description="Disordered" evidence="1">
    <location>
        <begin position="1"/>
        <end position="71"/>
    </location>
</feature>
<dbReference type="RefSeq" id="WP_343972009.1">
    <property type="nucleotide sequence ID" value="NZ_BAAAJG010000003.1"/>
</dbReference>
<protein>
    <submittedName>
        <fullName evidence="3">Uncharacterized protein</fullName>
    </submittedName>
</protein>
<evidence type="ECO:0000256" key="2">
    <source>
        <dbReference type="SAM" id="Phobius"/>
    </source>
</evidence>
<evidence type="ECO:0000313" key="4">
    <source>
        <dbReference type="Proteomes" id="UP001597145"/>
    </source>
</evidence>
<keyword evidence="2" id="KW-0812">Transmembrane</keyword>
<name>A0ABW4FFK7_9PSEU</name>
<gene>
    <name evidence="3" type="ORF">ACFSCY_00890</name>
</gene>
<proteinExistence type="predicted"/>
<feature type="compositionally biased region" description="Low complexity" evidence="1">
    <location>
        <begin position="179"/>
        <end position="195"/>
    </location>
</feature>